<comment type="caution">
    <text evidence="1">The sequence shown here is derived from an EMBL/GenBank/DDBJ whole genome shotgun (WGS) entry which is preliminary data.</text>
</comment>
<sequence>MRDSVFENALKNVANALKSAEMPPKSVEMPPKSIENAPKSVKIKRVKNKYSDGPLDVADLEPLTHNIIKLAPPPSSQGGGPPASFCALCSLISYPHHGV</sequence>
<keyword evidence="2" id="KW-1185">Reference proteome</keyword>
<evidence type="ECO:0000313" key="2">
    <source>
        <dbReference type="Proteomes" id="UP001519460"/>
    </source>
</evidence>
<accession>A0ABD0KLR9</accession>
<protein>
    <submittedName>
        <fullName evidence="1">Uncharacterized protein</fullName>
    </submittedName>
</protein>
<dbReference type="EMBL" id="JACVVK020000160">
    <property type="protein sequence ID" value="KAK7487780.1"/>
    <property type="molecule type" value="Genomic_DNA"/>
</dbReference>
<evidence type="ECO:0000313" key="1">
    <source>
        <dbReference type="EMBL" id="KAK7487780.1"/>
    </source>
</evidence>
<organism evidence="1 2">
    <name type="scientific">Batillaria attramentaria</name>
    <dbReference type="NCBI Taxonomy" id="370345"/>
    <lineage>
        <taxon>Eukaryota</taxon>
        <taxon>Metazoa</taxon>
        <taxon>Spiralia</taxon>
        <taxon>Lophotrochozoa</taxon>
        <taxon>Mollusca</taxon>
        <taxon>Gastropoda</taxon>
        <taxon>Caenogastropoda</taxon>
        <taxon>Sorbeoconcha</taxon>
        <taxon>Cerithioidea</taxon>
        <taxon>Batillariidae</taxon>
        <taxon>Batillaria</taxon>
    </lineage>
</organism>
<gene>
    <name evidence="1" type="ORF">BaRGS_00021047</name>
</gene>
<proteinExistence type="predicted"/>
<dbReference type="Proteomes" id="UP001519460">
    <property type="component" value="Unassembled WGS sequence"/>
</dbReference>
<dbReference type="AlphaFoldDB" id="A0ABD0KLR9"/>
<reference evidence="1 2" key="1">
    <citation type="journal article" date="2023" name="Sci. Data">
        <title>Genome assembly of the Korean intertidal mud-creeper Batillaria attramentaria.</title>
        <authorList>
            <person name="Patra A.K."/>
            <person name="Ho P.T."/>
            <person name="Jun S."/>
            <person name="Lee S.J."/>
            <person name="Kim Y."/>
            <person name="Won Y.J."/>
        </authorList>
    </citation>
    <scope>NUCLEOTIDE SEQUENCE [LARGE SCALE GENOMIC DNA]</scope>
    <source>
        <strain evidence="1">Wonlab-2016</strain>
    </source>
</reference>
<name>A0ABD0KLR9_9CAEN</name>